<dbReference type="InParanoid" id="L8Y8P6"/>
<evidence type="ECO:0000313" key="2">
    <source>
        <dbReference type="EMBL" id="ELV11345.1"/>
    </source>
</evidence>
<dbReference type="GO" id="GO:0019901">
    <property type="term" value="F:protein kinase binding"/>
    <property type="evidence" value="ECO:0007669"/>
    <property type="project" value="TreeGrafter"/>
</dbReference>
<dbReference type="FunCoup" id="L8Y8P6">
    <property type="interactions" value="25"/>
</dbReference>
<name>L8Y8P6_TUPCH</name>
<dbReference type="InterPro" id="IPR026072">
    <property type="entry name" value="Lime1"/>
</dbReference>
<evidence type="ECO:0000313" key="3">
    <source>
        <dbReference type="Proteomes" id="UP000011518"/>
    </source>
</evidence>
<dbReference type="Pfam" id="PF15332">
    <property type="entry name" value="LIME1"/>
    <property type="match status" value="1"/>
</dbReference>
<protein>
    <submittedName>
        <fullName evidence="2">SLC2A4 regulator</fullName>
    </submittedName>
</protein>
<dbReference type="PANTHER" id="PTHR47740:SF1">
    <property type="entry name" value="LCK-INTERACTING TRANSMEMBRANE ADAPTER 1"/>
    <property type="match status" value="1"/>
</dbReference>
<dbReference type="PANTHER" id="PTHR47740">
    <property type="entry name" value="LCK-INTERACTING TRANSMEMBRANE ADAPTER 1, LIME1"/>
    <property type="match status" value="1"/>
</dbReference>
<dbReference type="STRING" id="246437.L8Y8P6"/>
<reference evidence="3" key="1">
    <citation type="submission" date="2012-07" db="EMBL/GenBank/DDBJ databases">
        <title>Genome of the Chinese tree shrew, a rising model animal genetically related to primates.</title>
        <authorList>
            <person name="Zhang G."/>
            <person name="Fan Y."/>
            <person name="Yao Y."/>
            <person name="Huang Z."/>
        </authorList>
    </citation>
    <scope>NUCLEOTIDE SEQUENCE [LARGE SCALE GENOMIC DNA]</scope>
</reference>
<keyword evidence="3" id="KW-1185">Reference proteome</keyword>
<dbReference type="EMBL" id="KB365278">
    <property type="protein sequence ID" value="ELV11345.1"/>
    <property type="molecule type" value="Genomic_DNA"/>
</dbReference>
<sequence>MATWVSWTPPALWTFGCSALLLCLWALCSACSRYSPSCIALGMPLPGPRNTALRPASMDLLHPRWLEVSVGGTGLRASSAVPHQELPRPLPAAAAVLPLSPEATYSNVGLAAIPRASLAASPVVWAGAGLTRSCARPGPGASPVVAEYACPEKLKETDWGARKQAEVTAAAQVDVLYSRVCKPKRTGLGHATAQPLPQDRALPLRGLGMDSAPPENVYESIREGPPVGGSFAGLEFALPQEPEPGAADLRAPGTWAGVAARLPTPSVHIPVPAQRRQAEPEQSDGEEDFYYTEVDVGVDALTDGLSGLSAMSPTTCMPPTSPRLELPGLLEGPALPSTLSSVGSFQTWHSDHACQGCLHPSHLESQPAEVRACAPALSPKLGASLRRPRGDAKKCRKVYGMDHRALWCTACRWKKACQRFLD</sequence>
<dbReference type="GO" id="GO:0019815">
    <property type="term" value="C:B cell receptor complex"/>
    <property type="evidence" value="ECO:0007669"/>
    <property type="project" value="TreeGrafter"/>
</dbReference>
<feature type="signal peptide" evidence="1">
    <location>
        <begin position="1"/>
        <end position="30"/>
    </location>
</feature>
<feature type="chain" id="PRO_5003998826" evidence="1">
    <location>
        <begin position="31"/>
        <end position="422"/>
    </location>
</feature>
<dbReference type="GO" id="GO:0050853">
    <property type="term" value="P:B cell receptor signaling pathway"/>
    <property type="evidence" value="ECO:0007669"/>
    <property type="project" value="InterPro"/>
</dbReference>
<dbReference type="Proteomes" id="UP000011518">
    <property type="component" value="Unassembled WGS sequence"/>
</dbReference>
<keyword evidence="1" id="KW-0732">Signal</keyword>
<accession>L8Y8P6</accession>
<dbReference type="AlphaFoldDB" id="L8Y8P6"/>
<proteinExistence type="predicted"/>
<organism evidence="2 3">
    <name type="scientific">Tupaia chinensis</name>
    <name type="common">Chinese tree shrew</name>
    <name type="synonym">Tupaia belangeri chinensis</name>
    <dbReference type="NCBI Taxonomy" id="246437"/>
    <lineage>
        <taxon>Eukaryota</taxon>
        <taxon>Metazoa</taxon>
        <taxon>Chordata</taxon>
        <taxon>Craniata</taxon>
        <taxon>Vertebrata</taxon>
        <taxon>Euteleostomi</taxon>
        <taxon>Mammalia</taxon>
        <taxon>Eutheria</taxon>
        <taxon>Euarchontoglires</taxon>
        <taxon>Scandentia</taxon>
        <taxon>Tupaiidae</taxon>
        <taxon>Tupaia</taxon>
    </lineage>
</organism>
<gene>
    <name evidence="2" type="ORF">TREES_T100018243</name>
</gene>
<dbReference type="GO" id="GO:0050852">
    <property type="term" value="P:T cell receptor signaling pathway"/>
    <property type="evidence" value="ECO:0007669"/>
    <property type="project" value="InterPro"/>
</dbReference>
<reference evidence="3" key="2">
    <citation type="journal article" date="2013" name="Nat. Commun.">
        <title>Genome of the Chinese tree shrew.</title>
        <authorList>
            <person name="Fan Y."/>
            <person name="Huang Z.Y."/>
            <person name="Cao C.C."/>
            <person name="Chen C.S."/>
            <person name="Chen Y.X."/>
            <person name="Fan D.D."/>
            <person name="He J."/>
            <person name="Hou H.L."/>
            <person name="Hu L."/>
            <person name="Hu X.T."/>
            <person name="Jiang X.T."/>
            <person name="Lai R."/>
            <person name="Lang Y.S."/>
            <person name="Liang B."/>
            <person name="Liao S.G."/>
            <person name="Mu D."/>
            <person name="Ma Y.Y."/>
            <person name="Niu Y.Y."/>
            <person name="Sun X.Q."/>
            <person name="Xia J.Q."/>
            <person name="Xiao J."/>
            <person name="Xiong Z.Q."/>
            <person name="Xu L."/>
            <person name="Yang L."/>
            <person name="Zhang Y."/>
            <person name="Zhao W."/>
            <person name="Zhao X.D."/>
            <person name="Zheng Y.T."/>
            <person name="Zhou J.M."/>
            <person name="Zhu Y.B."/>
            <person name="Zhang G.J."/>
            <person name="Wang J."/>
            <person name="Yao Y.G."/>
        </authorList>
    </citation>
    <scope>NUCLEOTIDE SEQUENCE [LARGE SCALE GENOMIC DNA]</scope>
</reference>
<evidence type="ECO:0000256" key="1">
    <source>
        <dbReference type="SAM" id="SignalP"/>
    </source>
</evidence>
<dbReference type="SMART" id="SM01366">
    <property type="entry name" value="c-clamp"/>
    <property type="match status" value="1"/>
</dbReference>